<name>A0AA88P8V4_9TELE</name>
<evidence type="ECO:0000313" key="2">
    <source>
        <dbReference type="EMBL" id="KAK2874476.1"/>
    </source>
</evidence>
<comment type="caution">
    <text evidence="2">The sequence shown here is derived from an EMBL/GenBank/DDBJ whole genome shotgun (WGS) entry which is preliminary data.</text>
</comment>
<evidence type="ECO:0000313" key="3">
    <source>
        <dbReference type="Proteomes" id="UP001187343"/>
    </source>
</evidence>
<protein>
    <submittedName>
        <fullName evidence="2">Uncharacterized protein</fullName>
    </submittedName>
</protein>
<dbReference type="AlphaFoldDB" id="A0AA88P8V4"/>
<organism evidence="2 3">
    <name type="scientific">Cirrhinus molitorella</name>
    <name type="common">mud carp</name>
    <dbReference type="NCBI Taxonomy" id="172907"/>
    <lineage>
        <taxon>Eukaryota</taxon>
        <taxon>Metazoa</taxon>
        <taxon>Chordata</taxon>
        <taxon>Craniata</taxon>
        <taxon>Vertebrata</taxon>
        <taxon>Euteleostomi</taxon>
        <taxon>Actinopterygii</taxon>
        <taxon>Neopterygii</taxon>
        <taxon>Teleostei</taxon>
        <taxon>Ostariophysi</taxon>
        <taxon>Cypriniformes</taxon>
        <taxon>Cyprinidae</taxon>
        <taxon>Labeoninae</taxon>
        <taxon>Labeonini</taxon>
        <taxon>Cirrhinus</taxon>
    </lineage>
</organism>
<accession>A0AA88P8V4</accession>
<sequence>MEAAMLPSIPGSSHAKELHPHPPPQKKAKSVSTHQNIISVSENTTKSGQMEAAMLPSISRPSHAKGLCPHPLPQKKVNGSRLSAEEQFQLFGLQNREDRVGEKVRAFIKEGRQGRSSTQGEISLLPYWKRADDQQISQDEMAQKELAAKQEGADAEAAFIDWILAKKPLERK</sequence>
<reference evidence="2" key="1">
    <citation type="submission" date="2023-08" db="EMBL/GenBank/DDBJ databases">
        <title>Chromosome-level Genome Assembly of mud carp (Cirrhinus molitorella).</title>
        <authorList>
            <person name="Liu H."/>
        </authorList>
    </citation>
    <scope>NUCLEOTIDE SEQUENCE</scope>
    <source>
        <strain evidence="2">Prfri</strain>
        <tissue evidence="2">Muscle</tissue>
    </source>
</reference>
<dbReference type="Proteomes" id="UP001187343">
    <property type="component" value="Unassembled WGS sequence"/>
</dbReference>
<feature type="region of interest" description="Disordered" evidence="1">
    <location>
        <begin position="60"/>
        <end position="80"/>
    </location>
</feature>
<proteinExistence type="predicted"/>
<keyword evidence="3" id="KW-1185">Reference proteome</keyword>
<gene>
    <name evidence="2" type="ORF">Q8A67_021629</name>
</gene>
<dbReference type="EMBL" id="JAUYZG010000021">
    <property type="protein sequence ID" value="KAK2874476.1"/>
    <property type="molecule type" value="Genomic_DNA"/>
</dbReference>
<feature type="region of interest" description="Disordered" evidence="1">
    <location>
        <begin position="1"/>
        <end position="34"/>
    </location>
</feature>
<evidence type="ECO:0000256" key="1">
    <source>
        <dbReference type="SAM" id="MobiDB-lite"/>
    </source>
</evidence>